<dbReference type="AlphaFoldDB" id="A0A2N9JGL3"/>
<dbReference type="Proteomes" id="UP000238164">
    <property type="component" value="Chromosome 1"/>
</dbReference>
<keyword evidence="2" id="KW-1133">Transmembrane helix</keyword>
<gene>
    <name evidence="3" type="ORF">MPLG2_2204</name>
</gene>
<organism evidence="3 4">
    <name type="scientific">Micropruina glycogenica</name>
    <dbReference type="NCBI Taxonomy" id="75385"/>
    <lineage>
        <taxon>Bacteria</taxon>
        <taxon>Bacillati</taxon>
        <taxon>Actinomycetota</taxon>
        <taxon>Actinomycetes</taxon>
        <taxon>Propionibacteriales</taxon>
        <taxon>Nocardioidaceae</taxon>
        <taxon>Micropruina</taxon>
    </lineage>
</organism>
<evidence type="ECO:0000256" key="1">
    <source>
        <dbReference type="SAM" id="MobiDB-lite"/>
    </source>
</evidence>
<protein>
    <submittedName>
        <fullName evidence="3">Uncharacterized protein</fullName>
    </submittedName>
</protein>
<dbReference type="EMBL" id="LT985188">
    <property type="protein sequence ID" value="SPD87234.1"/>
    <property type="molecule type" value="Genomic_DNA"/>
</dbReference>
<sequence>MNDDLRSALHEAVPEPPEPSGWAGAARDRARRTARLRASGAGLLALGLVAAVLWPLLGGQGGRTAVPAGASAATSSVEPALPVNTDCTDDLTGAKTLAARGNLKVTRMSLCPRSDGPTFTTPIDAVTTDGSALYDQVQALPAERSADPDCDRKYERRYLLVFTLGDGSTQALEAATPNACTSEDRQTAQRWAQLLKLVTAAWTTQRTATPPAEVARGCLPFDRPGLLVPHTDALSAATLCQYDSNERLQAEARATSEELATLALDLATNTSRASNIDSRLDGAVLTVADAAGDPIVFWRVEGDQWFAFMPEGEQLFWQPGPEALDVLKLLTQRLQPFSPSPTATAPPPDPTPDCEGLTPSHAPAEIPITATRLRLCATGESTGQLVVPLDALTGDGVARVLNVVRSQPVLPTSRACRANLGPDFLLVAETDGQAPVVMVLQLYGCHVVGLQNQERGGADEAMSVYRAEIANQRNVQTGTSVRTGSLCGPWSSSPVAVMAPAPADLIAGRFCRYESREAQAKETALSDDDARLVAADLAQHSGKPAAVSCPLRVQPPPKLVLYNRFGDPLVLTGNCLGRYYFSTGIEGTDREWTPSPTATKRLNALFDR</sequence>
<keyword evidence="4" id="KW-1185">Reference proteome</keyword>
<dbReference type="RefSeq" id="WP_105186007.1">
    <property type="nucleotide sequence ID" value="NZ_BAAAGO010000004.1"/>
</dbReference>
<evidence type="ECO:0000256" key="2">
    <source>
        <dbReference type="SAM" id="Phobius"/>
    </source>
</evidence>
<keyword evidence="2" id="KW-0812">Transmembrane</keyword>
<feature type="compositionally biased region" description="Basic and acidic residues" evidence="1">
    <location>
        <begin position="1"/>
        <end position="13"/>
    </location>
</feature>
<name>A0A2N9JGL3_9ACTN</name>
<proteinExistence type="predicted"/>
<accession>A0A2N9JGL3</accession>
<feature type="region of interest" description="Disordered" evidence="1">
    <location>
        <begin position="1"/>
        <end position="26"/>
    </location>
</feature>
<feature type="region of interest" description="Disordered" evidence="1">
    <location>
        <begin position="337"/>
        <end position="362"/>
    </location>
</feature>
<keyword evidence="2" id="KW-0472">Membrane</keyword>
<feature type="transmembrane region" description="Helical" evidence="2">
    <location>
        <begin position="36"/>
        <end position="57"/>
    </location>
</feature>
<evidence type="ECO:0000313" key="4">
    <source>
        <dbReference type="Proteomes" id="UP000238164"/>
    </source>
</evidence>
<dbReference type="KEGG" id="mgg:MPLG2_2204"/>
<reference evidence="3 4" key="1">
    <citation type="submission" date="2018-02" db="EMBL/GenBank/DDBJ databases">
        <authorList>
            <person name="Cohen D.B."/>
            <person name="Kent A.D."/>
        </authorList>
    </citation>
    <scope>NUCLEOTIDE SEQUENCE [LARGE SCALE GENOMIC DNA]</scope>
    <source>
        <strain evidence="3">1</strain>
    </source>
</reference>
<evidence type="ECO:0000313" key="3">
    <source>
        <dbReference type="EMBL" id="SPD87234.1"/>
    </source>
</evidence>